<keyword evidence="3" id="KW-1185">Reference proteome</keyword>
<dbReference type="AlphaFoldDB" id="A0A1H7HF00"/>
<dbReference type="eggNOG" id="COG1366">
    <property type="taxonomic scope" value="Bacteria"/>
</dbReference>
<dbReference type="EMBL" id="FOAZ01000002">
    <property type="protein sequence ID" value="SEK48871.1"/>
    <property type="molecule type" value="Genomic_DNA"/>
</dbReference>
<dbReference type="Pfam" id="PF13466">
    <property type="entry name" value="STAS_2"/>
    <property type="match status" value="1"/>
</dbReference>
<dbReference type="GO" id="GO:0043856">
    <property type="term" value="F:anti-sigma factor antagonist activity"/>
    <property type="evidence" value="ECO:0007669"/>
    <property type="project" value="TreeGrafter"/>
</dbReference>
<evidence type="ECO:0000259" key="1">
    <source>
        <dbReference type="PROSITE" id="PS50801"/>
    </source>
</evidence>
<dbReference type="PANTHER" id="PTHR33495">
    <property type="entry name" value="ANTI-SIGMA FACTOR ANTAGONIST TM_1081-RELATED-RELATED"/>
    <property type="match status" value="1"/>
</dbReference>
<dbReference type="SUPFAM" id="SSF52091">
    <property type="entry name" value="SpoIIaa-like"/>
    <property type="match status" value="1"/>
</dbReference>
<gene>
    <name evidence="2" type="ORF">SAMN05414137_102187</name>
</gene>
<accession>A0A1H7HF00</accession>
<reference evidence="3" key="1">
    <citation type="submission" date="2016-10" db="EMBL/GenBank/DDBJ databases">
        <authorList>
            <person name="Varghese N."/>
        </authorList>
    </citation>
    <scope>NUCLEOTIDE SEQUENCE [LARGE SCALE GENOMIC DNA]</scope>
    <source>
        <strain evidence="3">DSM 45096 / BCRC 16803 / CGMCC 4.1857 / CIP 109030 / JCM 12277 / KCTC 19219 / NBRC 100920 / 33214</strain>
    </source>
</reference>
<dbReference type="STRING" id="235985.SAMN05414137_102187"/>
<dbReference type="InterPro" id="IPR002645">
    <property type="entry name" value="STAS_dom"/>
</dbReference>
<dbReference type="PROSITE" id="PS50801">
    <property type="entry name" value="STAS"/>
    <property type="match status" value="1"/>
</dbReference>
<protein>
    <submittedName>
        <fullName evidence="2">Anti-anti-sigma factor</fullName>
    </submittedName>
</protein>
<dbReference type="InterPro" id="IPR036513">
    <property type="entry name" value="STAS_dom_sf"/>
</dbReference>
<proteinExistence type="predicted"/>
<dbReference type="Proteomes" id="UP000183015">
    <property type="component" value="Unassembled WGS sequence"/>
</dbReference>
<evidence type="ECO:0000313" key="2">
    <source>
        <dbReference type="EMBL" id="SEK48871.1"/>
    </source>
</evidence>
<sequence>MPDHRPLRPCDSAEPHRLAFSVRRCRRSLRRPACCPVLHLRGELDVAATPTLLVAVARTLTPGRARPGLVLDVGALTFCDAAGLTGLLRTRRLADAAGTPVYLAAPPGTISRLLALCDLERCFPLHPS</sequence>
<dbReference type="CDD" id="cd07043">
    <property type="entry name" value="STAS_anti-anti-sigma_factors"/>
    <property type="match status" value="1"/>
</dbReference>
<dbReference type="PANTHER" id="PTHR33495:SF2">
    <property type="entry name" value="ANTI-SIGMA FACTOR ANTAGONIST TM_1081-RELATED"/>
    <property type="match status" value="1"/>
</dbReference>
<organism evidence="2 3">
    <name type="scientific">Streptacidiphilus jiangxiensis</name>
    <dbReference type="NCBI Taxonomy" id="235985"/>
    <lineage>
        <taxon>Bacteria</taxon>
        <taxon>Bacillati</taxon>
        <taxon>Actinomycetota</taxon>
        <taxon>Actinomycetes</taxon>
        <taxon>Kitasatosporales</taxon>
        <taxon>Streptomycetaceae</taxon>
        <taxon>Streptacidiphilus</taxon>
    </lineage>
</organism>
<name>A0A1H7HF00_STRJI</name>
<dbReference type="InterPro" id="IPR058548">
    <property type="entry name" value="MlaB-like_STAS"/>
</dbReference>
<evidence type="ECO:0000313" key="3">
    <source>
        <dbReference type="Proteomes" id="UP000183015"/>
    </source>
</evidence>
<feature type="domain" description="STAS" evidence="1">
    <location>
        <begin position="37"/>
        <end position="128"/>
    </location>
</feature>
<dbReference type="RefSeq" id="WP_082015066.1">
    <property type="nucleotide sequence ID" value="NZ_BBPN01000014.1"/>
</dbReference>
<dbReference type="Gene3D" id="3.30.750.24">
    <property type="entry name" value="STAS domain"/>
    <property type="match status" value="1"/>
</dbReference>